<evidence type="ECO:0000313" key="7">
    <source>
        <dbReference type="Proteomes" id="UP000469763"/>
    </source>
</evidence>
<dbReference type="GO" id="GO:0006753">
    <property type="term" value="P:nucleoside phosphate metabolic process"/>
    <property type="evidence" value="ECO:0007669"/>
    <property type="project" value="TreeGrafter"/>
</dbReference>
<proteinExistence type="inferred from homology"/>
<dbReference type="EMBL" id="WHZY01000005">
    <property type="protein sequence ID" value="NEG78328.1"/>
    <property type="molecule type" value="Genomic_DNA"/>
</dbReference>
<dbReference type="PANTHER" id="PTHR11839:SF18">
    <property type="entry name" value="NUDIX HYDROLASE DOMAIN-CONTAINING PROTEIN"/>
    <property type="match status" value="1"/>
</dbReference>
<gene>
    <name evidence="6" type="ORF">GFD22_04970</name>
</gene>
<comment type="similarity">
    <text evidence="2 4">Belongs to the Nudix hydrolase family.</text>
</comment>
<evidence type="ECO:0000256" key="3">
    <source>
        <dbReference type="ARBA" id="ARBA00022801"/>
    </source>
</evidence>
<dbReference type="InterPro" id="IPR020476">
    <property type="entry name" value="Nudix_hydrolase"/>
</dbReference>
<dbReference type="RefSeq" id="WP_152349910.1">
    <property type="nucleotide sequence ID" value="NZ_WBSN01000004.1"/>
</dbReference>
<dbReference type="InterPro" id="IPR000086">
    <property type="entry name" value="NUDIX_hydrolase_dom"/>
</dbReference>
<dbReference type="OrthoDB" id="9804442at2"/>
<dbReference type="CDD" id="cd03424">
    <property type="entry name" value="NUDIX_ADPRase_Nudt5_UGPPase_Nudt14"/>
    <property type="match status" value="1"/>
</dbReference>
<keyword evidence="7" id="KW-1185">Reference proteome</keyword>
<organism evidence="6 7">
    <name type="scientific">Bifidobacterium avesanii</name>
    <dbReference type="NCBI Taxonomy" id="1798157"/>
    <lineage>
        <taxon>Bacteria</taxon>
        <taxon>Bacillati</taxon>
        <taxon>Actinomycetota</taxon>
        <taxon>Actinomycetes</taxon>
        <taxon>Bifidobacteriales</taxon>
        <taxon>Bifidobacteriaceae</taxon>
        <taxon>Bifidobacterium</taxon>
    </lineage>
</organism>
<sequence length="224" mass="24626">MTEPETGTEAGRASLDAALENSSDGIDMDRPATVVSHDVVWRGVVFDVDDMAIDLNRHDGGATRIRRQITRHRPCVVMLVHDEARDLYLMEREYRAGSDRYAHGLPAGLIDAGEDVETAALRELAEETGVAPDGPEAVAFDHVGAFYSSEGMSDELANIMVVHLKAWHAVARHFDPDEHVESAWVTFDRLRAAGVTSSNSEIAILHEALRRATRTRRENGASNV</sequence>
<evidence type="ECO:0000313" key="6">
    <source>
        <dbReference type="EMBL" id="NEG78328.1"/>
    </source>
</evidence>
<dbReference type="GO" id="GO:0019693">
    <property type="term" value="P:ribose phosphate metabolic process"/>
    <property type="evidence" value="ECO:0007669"/>
    <property type="project" value="TreeGrafter"/>
</dbReference>
<dbReference type="SUPFAM" id="SSF55811">
    <property type="entry name" value="Nudix"/>
    <property type="match status" value="1"/>
</dbReference>
<evidence type="ECO:0000256" key="4">
    <source>
        <dbReference type="RuleBase" id="RU003476"/>
    </source>
</evidence>
<dbReference type="PROSITE" id="PS00893">
    <property type="entry name" value="NUDIX_BOX"/>
    <property type="match status" value="1"/>
</dbReference>
<name>A0A7K3TGV8_9BIFI</name>
<dbReference type="InterPro" id="IPR015797">
    <property type="entry name" value="NUDIX_hydrolase-like_dom_sf"/>
</dbReference>
<feature type="domain" description="Nudix hydrolase" evidence="5">
    <location>
        <begin position="70"/>
        <end position="208"/>
    </location>
</feature>
<accession>A0A7K3TGV8</accession>
<protein>
    <submittedName>
        <fullName evidence="6">NUDIX domain-containing protein</fullName>
    </submittedName>
</protein>
<dbReference type="InterPro" id="IPR020084">
    <property type="entry name" value="NUDIX_hydrolase_CS"/>
</dbReference>
<evidence type="ECO:0000259" key="5">
    <source>
        <dbReference type="PROSITE" id="PS51462"/>
    </source>
</evidence>
<dbReference type="Pfam" id="PF00293">
    <property type="entry name" value="NUDIX"/>
    <property type="match status" value="1"/>
</dbReference>
<dbReference type="PRINTS" id="PR00502">
    <property type="entry name" value="NUDIXFAMILY"/>
</dbReference>
<reference evidence="6 7" key="1">
    <citation type="submission" date="2019-10" db="EMBL/GenBank/DDBJ databases">
        <title>Bifidobacterium from non-human primates.</title>
        <authorList>
            <person name="Modesto M."/>
        </authorList>
    </citation>
    <scope>NUCLEOTIDE SEQUENCE [LARGE SCALE GENOMIC DNA]</scope>
    <source>
        <strain evidence="6 7">TREC</strain>
    </source>
</reference>
<dbReference type="Proteomes" id="UP000469763">
    <property type="component" value="Unassembled WGS sequence"/>
</dbReference>
<comment type="cofactor">
    <cofactor evidence="1">
        <name>Mg(2+)</name>
        <dbReference type="ChEBI" id="CHEBI:18420"/>
    </cofactor>
</comment>
<comment type="caution">
    <text evidence="6">The sequence shown here is derived from an EMBL/GenBank/DDBJ whole genome shotgun (WGS) entry which is preliminary data.</text>
</comment>
<evidence type="ECO:0000256" key="1">
    <source>
        <dbReference type="ARBA" id="ARBA00001946"/>
    </source>
</evidence>
<dbReference type="AlphaFoldDB" id="A0A7K3TGV8"/>
<dbReference type="Gene3D" id="3.90.79.10">
    <property type="entry name" value="Nucleoside Triphosphate Pyrophosphohydrolase"/>
    <property type="match status" value="1"/>
</dbReference>
<dbReference type="PANTHER" id="PTHR11839">
    <property type="entry name" value="UDP/ADP-SUGAR PYROPHOSPHATASE"/>
    <property type="match status" value="1"/>
</dbReference>
<keyword evidence="3 4" id="KW-0378">Hydrolase</keyword>
<evidence type="ECO:0000256" key="2">
    <source>
        <dbReference type="ARBA" id="ARBA00005582"/>
    </source>
</evidence>
<dbReference type="PROSITE" id="PS51462">
    <property type="entry name" value="NUDIX"/>
    <property type="match status" value="1"/>
</dbReference>
<dbReference type="GO" id="GO:0016462">
    <property type="term" value="F:pyrophosphatase activity"/>
    <property type="evidence" value="ECO:0007669"/>
    <property type="project" value="UniProtKB-ARBA"/>
</dbReference>